<organism evidence="1 2">
    <name type="scientific">Euplotes crassus</name>
    <dbReference type="NCBI Taxonomy" id="5936"/>
    <lineage>
        <taxon>Eukaryota</taxon>
        <taxon>Sar</taxon>
        <taxon>Alveolata</taxon>
        <taxon>Ciliophora</taxon>
        <taxon>Intramacronucleata</taxon>
        <taxon>Spirotrichea</taxon>
        <taxon>Hypotrichia</taxon>
        <taxon>Euplotida</taxon>
        <taxon>Euplotidae</taxon>
        <taxon>Moneuplotes</taxon>
    </lineage>
</organism>
<dbReference type="Gene3D" id="3.40.1410.10">
    <property type="entry name" value="Chorismate lyase-like"/>
    <property type="match status" value="1"/>
</dbReference>
<name>A0AAD1XXV0_EUPCR</name>
<dbReference type="Proteomes" id="UP001295684">
    <property type="component" value="Unassembled WGS sequence"/>
</dbReference>
<evidence type="ECO:0000313" key="1">
    <source>
        <dbReference type="EMBL" id="CAI2381371.1"/>
    </source>
</evidence>
<proteinExistence type="predicted"/>
<reference evidence="1" key="1">
    <citation type="submission" date="2023-07" db="EMBL/GenBank/DDBJ databases">
        <authorList>
            <consortium name="AG Swart"/>
            <person name="Singh M."/>
            <person name="Singh A."/>
            <person name="Seah K."/>
            <person name="Emmerich C."/>
        </authorList>
    </citation>
    <scope>NUCLEOTIDE SEQUENCE</scope>
    <source>
        <strain evidence="1">DP1</strain>
    </source>
</reference>
<evidence type="ECO:0000313" key="2">
    <source>
        <dbReference type="Proteomes" id="UP001295684"/>
    </source>
</evidence>
<dbReference type="EMBL" id="CAMPGE010023432">
    <property type="protein sequence ID" value="CAI2381371.1"/>
    <property type="molecule type" value="Genomic_DNA"/>
</dbReference>
<keyword evidence="2" id="KW-1185">Reference proteome</keyword>
<accession>A0AAD1XXV0</accession>
<comment type="caution">
    <text evidence="1">The sequence shown here is derived from an EMBL/GenBank/DDBJ whole genome shotgun (WGS) entry which is preliminary data.</text>
</comment>
<protein>
    <submittedName>
        <fullName evidence="1">Uncharacterized protein</fullName>
    </submittedName>
</protein>
<dbReference type="Pfam" id="PF01947">
    <property type="entry name" value="Rv2949c-like"/>
    <property type="match status" value="1"/>
</dbReference>
<sequence>MEETLENRSSLSKEFGDIQKEWELESFISEKTVSPSWKIFLTNNGLMTPQLKIIANNSGEVKILPKIISEQDLEEGRISREVVLWNQVPENNFPILYAWSEWDKEILDELLPDKSQPIGSLISQKGFDSFRQIDKIYTLRSQEISDHLEYTKDQEETHLVAREYTIYKEHKTLAVFIEVCRFDGKSPIAASLGEFYI</sequence>
<dbReference type="InterPro" id="IPR028978">
    <property type="entry name" value="Chorismate_lyase_/UTRA_dom_sf"/>
</dbReference>
<gene>
    <name evidence="1" type="ORF">ECRASSUSDP1_LOCUS22826</name>
</gene>
<dbReference type="SUPFAM" id="SSF64288">
    <property type="entry name" value="Chorismate lyase-like"/>
    <property type="match status" value="1"/>
</dbReference>
<dbReference type="InterPro" id="IPR002800">
    <property type="entry name" value="Rv2949c-like"/>
</dbReference>
<dbReference type="AlphaFoldDB" id="A0AAD1XXV0"/>